<accession>A0A2N8PG06</accession>
<organism evidence="1 2">
    <name type="scientific">Streptomyces noursei</name>
    <name type="common">Streptomyces albulus</name>
    <dbReference type="NCBI Taxonomy" id="1971"/>
    <lineage>
        <taxon>Bacteria</taxon>
        <taxon>Bacillati</taxon>
        <taxon>Actinomycetota</taxon>
        <taxon>Actinomycetes</taxon>
        <taxon>Kitasatosporales</taxon>
        <taxon>Streptomycetaceae</taxon>
        <taxon>Streptomyces</taxon>
    </lineage>
</organism>
<name>A0A2N8PG06_STRNR</name>
<dbReference type="Proteomes" id="UP000236047">
    <property type="component" value="Unassembled WGS sequence"/>
</dbReference>
<dbReference type="EMBL" id="LJSN01000002">
    <property type="protein sequence ID" value="PNE39921.1"/>
    <property type="molecule type" value="Genomic_DNA"/>
</dbReference>
<dbReference type="AlphaFoldDB" id="A0A2N8PG06"/>
<reference evidence="2" key="1">
    <citation type="submission" date="2015-09" db="EMBL/GenBank/DDBJ databases">
        <authorList>
            <person name="Graham D.E."/>
            <person name="Mahan K.M."/>
            <person name="Klingeman D.M."/>
            <person name="Fida T."/>
            <person name="Giannone R.J."/>
            <person name="Hettich R.L."/>
            <person name="Parry R.J."/>
            <person name="Spain J.C."/>
        </authorList>
    </citation>
    <scope>NUCLEOTIDE SEQUENCE [LARGE SCALE GENOMIC DNA]</scope>
    <source>
        <strain evidence="2">JCM 4701</strain>
    </source>
</reference>
<evidence type="ECO:0000313" key="2">
    <source>
        <dbReference type="Proteomes" id="UP000236047"/>
    </source>
</evidence>
<keyword evidence="2" id="KW-1185">Reference proteome</keyword>
<evidence type="ECO:0000313" key="1">
    <source>
        <dbReference type="EMBL" id="PNE39921.1"/>
    </source>
</evidence>
<dbReference type="RefSeq" id="WP_073445713.1">
    <property type="nucleotide sequence ID" value="NZ_LJSN01000002.1"/>
</dbReference>
<gene>
    <name evidence="1" type="ORF">AOB60_02220</name>
</gene>
<sequence length="130" mass="13787">MVAELRAVVDKLVAINYAMGECMLEVAPAQVSETTAAQMLAPCSTPAQIPTPSDGVLVHSGIHPPAEGRPMTSRLSRVTSRIVTFVLRGRPSRFDHADSHRAARADQHAGLIDHYRPSAPPGGSGFTGHP</sequence>
<comment type="caution">
    <text evidence="1">The sequence shown here is derived from an EMBL/GenBank/DDBJ whole genome shotgun (WGS) entry which is preliminary data.</text>
</comment>
<protein>
    <submittedName>
        <fullName evidence="1">Uncharacterized protein</fullName>
    </submittedName>
</protein>
<proteinExistence type="predicted"/>